<keyword evidence="2 4" id="KW-0547">Nucleotide-binding</keyword>
<keyword evidence="3 4" id="KW-0067">ATP-binding</keyword>
<evidence type="ECO:0000313" key="8">
    <source>
        <dbReference type="Proteomes" id="UP000799118"/>
    </source>
</evidence>
<sequence>MVAKLLSSIWDAIDDVGFNRLACLRLTARCAEFLLAIYNEVHEQGNKVKAELDRPLKRLESSFNLMYDLMVELRDRPFWKRFVERDEILYEIERCHESLNDCMVVFNISILMRIEKNTLRPSNKLVEATPGTLFEGSQDAQPAGELDPVDDVESSLHQLPRFASSPPAADDLAMTDAERIRDRLRALQAYQNELDKAADMTDLRQLLSAALNAKSNDDMQKVLQVAGKDMPTAIRTLLMVLEGKGSHWKAPPSSAMRSTRQLPHTRSFTWPLDGKQANVLDGEHIESDIAAVQRLVQGYDMNLPSWTIAKSDIIFQELIGRGFFSNVYKGTWRHRAIAIKVLERSTKRETFLAEVAVWKSLNHPNILRLYGASDPSQAVPRFLISPYMRNGSLPEYLKRLEWDGSMISGASMVSEVYGDSSEPDLLRFMVEISRAMEYMHSAQVVHGDLKGANVLLDNDLRCVLADFGHSKNISQISYKNAKHAHGLRWQSPELMAEHSLLTKENDVYAFGITCVEIVTFGSLPWPMMPDDVVKNLVLEENSRPPFPSKIVDRLGIRQVLERCWNDKVMERPTFSVVVKHLEGLMSGLSFYRDRQADLSSPGSGGSGPSPPQQSAPLPKLYSDPPIDMHVSESSVPARTESFSKLNRSDTVRPRSQPLQPQASSSQNNHQADEDFSVKPRH</sequence>
<proteinExistence type="predicted"/>
<dbReference type="PROSITE" id="PS50011">
    <property type="entry name" value="PROTEIN_KINASE_DOM"/>
    <property type="match status" value="1"/>
</dbReference>
<feature type="compositionally biased region" description="Polar residues" evidence="5">
    <location>
        <begin position="631"/>
        <end position="645"/>
    </location>
</feature>
<dbReference type="InterPro" id="IPR036537">
    <property type="entry name" value="Adaptor_Cbl_N_dom_sf"/>
</dbReference>
<dbReference type="Proteomes" id="UP000799118">
    <property type="component" value="Unassembled WGS sequence"/>
</dbReference>
<feature type="compositionally biased region" description="Basic and acidic residues" evidence="5">
    <location>
        <begin position="670"/>
        <end position="681"/>
    </location>
</feature>
<evidence type="ECO:0000256" key="3">
    <source>
        <dbReference type="ARBA" id="ARBA00022840"/>
    </source>
</evidence>
<evidence type="ECO:0000259" key="6">
    <source>
        <dbReference type="PROSITE" id="PS50011"/>
    </source>
</evidence>
<dbReference type="InterPro" id="IPR059179">
    <property type="entry name" value="MLKL-like_MCAfunc"/>
</dbReference>
<keyword evidence="7" id="KW-0808">Transferase</keyword>
<dbReference type="SMART" id="SM00220">
    <property type="entry name" value="S_TKc"/>
    <property type="match status" value="1"/>
</dbReference>
<dbReference type="PRINTS" id="PR00109">
    <property type="entry name" value="TYRKINASE"/>
</dbReference>
<keyword evidence="7" id="KW-0418">Kinase</keyword>
<feature type="region of interest" description="Disordered" evidence="5">
    <location>
        <begin position="595"/>
        <end position="681"/>
    </location>
</feature>
<dbReference type="InterPro" id="IPR001245">
    <property type="entry name" value="Ser-Thr/Tyr_kinase_cat_dom"/>
</dbReference>
<evidence type="ECO:0000313" key="7">
    <source>
        <dbReference type="EMBL" id="KAE9392404.1"/>
    </source>
</evidence>
<dbReference type="InterPro" id="IPR011009">
    <property type="entry name" value="Kinase-like_dom_sf"/>
</dbReference>
<evidence type="ECO:0000256" key="5">
    <source>
        <dbReference type="SAM" id="MobiDB-lite"/>
    </source>
</evidence>
<feature type="binding site" evidence="4">
    <location>
        <position position="340"/>
    </location>
    <ligand>
        <name>ATP</name>
        <dbReference type="ChEBI" id="CHEBI:30616"/>
    </ligand>
</feature>
<evidence type="ECO:0000256" key="2">
    <source>
        <dbReference type="ARBA" id="ARBA00022741"/>
    </source>
</evidence>
<dbReference type="SUPFAM" id="SSF56112">
    <property type="entry name" value="Protein kinase-like (PK-like)"/>
    <property type="match status" value="1"/>
</dbReference>
<dbReference type="InterPro" id="IPR008271">
    <property type="entry name" value="Ser/Thr_kinase_AS"/>
</dbReference>
<dbReference type="PANTHER" id="PTHR44329">
    <property type="entry name" value="SERINE/THREONINE-PROTEIN KINASE TNNI3K-RELATED"/>
    <property type="match status" value="1"/>
</dbReference>
<dbReference type="Pfam" id="PF07714">
    <property type="entry name" value="PK_Tyr_Ser-Thr"/>
    <property type="match status" value="1"/>
</dbReference>
<keyword evidence="1" id="KW-0723">Serine/threonine-protein kinase</keyword>
<name>A0A6A4H4U4_9AGAR</name>
<feature type="domain" description="Protein kinase" evidence="6">
    <location>
        <begin position="313"/>
        <end position="585"/>
    </location>
</feature>
<dbReference type="CDD" id="cd21037">
    <property type="entry name" value="MLKL_NTD"/>
    <property type="match status" value="1"/>
</dbReference>
<gene>
    <name evidence="7" type="ORF">BT96DRAFT_274063</name>
</gene>
<reference evidence="7" key="1">
    <citation type="journal article" date="2019" name="Environ. Microbiol.">
        <title>Fungal ecological strategies reflected in gene transcription - a case study of two litter decomposers.</title>
        <authorList>
            <person name="Barbi F."/>
            <person name="Kohler A."/>
            <person name="Barry K."/>
            <person name="Baskaran P."/>
            <person name="Daum C."/>
            <person name="Fauchery L."/>
            <person name="Ihrmark K."/>
            <person name="Kuo A."/>
            <person name="LaButti K."/>
            <person name="Lipzen A."/>
            <person name="Morin E."/>
            <person name="Grigoriev I.V."/>
            <person name="Henrissat B."/>
            <person name="Lindahl B."/>
            <person name="Martin F."/>
        </authorList>
    </citation>
    <scope>NUCLEOTIDE SEQUENCE</scope>
    <source>
        <strain evidence="7">JB14</strain>
    </source>
</reference>
<organism evidence="7 8">
    <name type="scientific">Gymnopus androsaceus JB14</name>
    <dbReference type="NCBI Taxonomy" id="1447944"/>
    <lineage>
        <taxon>Eukaryota</taxon>
        <taxon>Fungi</taxon>
        <taxon>Dikarya</taxon>
        <taxon>Basidiomycota</taxon>
        <taxon>Agaricomycotina</taxon>
        <taxon>Agaricomycetes</taxon>
        <taxon>Agaricomycetidae</taxon>
        <taxon>Agaricales</taxon>
        <taxon>Marasmiineae</taxon>
        <taxon>Omphalotaceae</taxon>
        <taxon>Gymnopus</taxon>
    </lineage>
</organism>
<dbReference type="PROSITE" id="PS00108">
    <property type="entry name" value="PROTEIN_KINASE_ST"/>
    <property type="match status" value="1"/>
</dbReference>
<dbReference type="PROSITE" id="PS00107">
    <property type="entry name" value="PROTEIN_KINASE_ATP"/>
    <property type="match status" value="1"/>
</dbReference>
<evidence type="ECO:0000256" key="1">
    <source>
        <dbReference type="ARBA" id="ARBA00022527"/>
    </source>
</evidence>
<dbReference type="OrthoDB" id="1668230at2759"/>
<dbReference type="EMBL" id="ML769596">
    <property type="protein sequence ID" value="KAE9392404.1"/>
    <property type="molecule type" value="Genomic_DNA"/>
</dbReference>
<protein>
    <submittedName>
        <fullName evidence="7">Kinase-like protein</fullName>
    </submittedName>
</protein>
<dbReference type="InterPro" id="IPR000719">
    <property type="entry name" value="Prot_kinase_dom"/>
</dbReference>
<dbReference type="Gene3D" id="3.30.200.20">
    <property type="entry name" value="Phosphorylase Kinase, domain 1"/>
    <property type="match status" value="1"/>
</dbReference>
<keyword evidence="8" id="KW-1185">Reference proteome</keyword>
<dbReference type="InterPro" id="IPR051681">
    <property type="entry name" value="Ser/Thr_Kinases-Pseudokinases"/>
</dbReference>
<dbReference type="Gene3D" id="1.20.930.20">
    <property type="entry name" value="Adaptor protein Cbl, N-terminal domain"/>
    <property type="match status" value="1"/>
</dbReference>
<dbReference type="AlphaFoldDB" id="A0A6A4H4U4"/>
<dbReference type="GO" id="GO:0007166">
    <property type="term" value="P:cell surface receptor signaling pathway"/>
    <property type="evidence" value="ECO:0007669"/>
    <property type="project" value="InterPro"/>
</dbReference>
<dbReference type="GO" id="GO:0005524">
    <property type="term" value="F:ATP binding"/>
    <property type="evidence" value="ECO:0007669"/>
    <property type="project" value="UniProtKB-UniRule"/>
</dbReference>
<dbReference type="Gene3D" id="1.10.510.10">
    <property type="entry name" value="Transferase(Phosphotransferase) domain 1"/>
    <property type="match status" value="1"/>
</dbReference>
<evidence type="ECO:0000256" key="4">
    <source>
        <dbReference type="PROSITE-ProRule" id="PRU10141"/>
    </source>
</evidence>
<accession>A0A6A4H4U4</accession>
<dbReference type="GO" id="GO:0004674">
    <property type="term" value="F:protein serine/threonine kinase activity"/>
    <property type="evidence" value="ECO:0007669"/>
    <property type="project" value="UniProtKB-KW"/>
</dbReference>
<dbReference type="InterPro" id="IPR017441">
    <property type="entry name" value="Protein_kinase_ATP_BS"/>
</dbReference>
<feature type="compositionally biased region" description="Low complexity" evidence="5">
    <location>
        <begin position="653"/>
        <end position="666"/>
    </location>
</feature>